<protein>
    <recommendedName>
        <fullName evidence="1">DUF11 domain-containing protein</fullName>
    </recommendedName>
</protein>
<evidence type="ECO:0000313" key="3">
    <source>
        <dbReference type="Proteomes" id="UP000187172"/>
    </source>
</evidence>
<dbReference type="NCBIfam" id="TIGR01451">
    <property type="entry name" value="B_ant_repeat"/>
    <property type="match status" value="3"/>
</dbReference>
<dbReference type="PANTHER" id="PTHR34819">
    <property type="entry name" value="LARGE CYSTEINE-RICH PERIPLASMIC PROTEIN OMCB"/>
    <property type="match status" value="1"/>
</dbReference>
<dbReference type="Pfam" id="PF01345">
    <property type="entry name" value="DUF11"/>
    <property type="match status" value="1"/>
</dbReference>
<gene>
    <name evidence="2" type="ORF">BK138_18740</name>
</gene>
<name>A0A1R1EPX7_9BACL</name>
<reference evidence="2 3" key="1">
    <citation type="submission" date="2016-11" db="EMBL/GenBank/DDBJ databases">
        <title>Paenibacillus species isolates.</title>
        <authorList>
            <person name="Beno S.M."/>
        </authorList>
    </citation>
    <scope>NUCLEOTIDE SEQUENCE [LARGE SCALE GENOMIC DNA]</scope>
    <source>
        <strain evidence="2 3">FSL R5-0378</strain>
    </source>
</reference>
<dbReference type="InterPro" id="IPR051172">
    <property type="entry name" value="Chlamydia_OmcB"/>
</dbReference>
<dbReference type="Proteomes" id="UP000187172">
    <property type="component" value="Unassembled WGS sequence"/>
</dbReference>
<dbReference type="AlphaFoldDB" id="A0A1R1EPX7"/>
<proteinExistence type="predicted"/>
<dbReference type="EMBL" id="MRTP01000004">
    <property type="protein sequence ID" value="OMF53847.1"/>
    <property type="molecule type" value="Genomic_DNA"/>
</dbReference>
<comment type="caution">
    <text evidence="2">The sequence shown here is derived from an EMBL/GenBank/DDBJ whole genome shotgun (WGS) entry which is preliminary data.</text>
</comment>
<dbReference type="InterPro" id="IPR001434">
    <property type="entry name" value="OmcB-like_DUF11"/>
</dbReference>
<sequence>MKSGLTSDFILKNQTMVRFSVGGAESVAYSNTVDTPWIGPLLKFSKFVQNSVVSLNQMVTYSFSIRNDGNREAGLILYDPLPAGLSFIPNSVLKNGAPVPGAQPGLGIDLGMLGPDASVYVVFQAIVVAIPPSLQITNEGRAEYSFQSLGGRTVRGSIASNPVTLSVLPSSVSLIADISTFQTFIGDILFYELLVTNQGSVPLSQAVIFITLPPGLTFVQGSVVINGVLYPDVQPENGIPIGTIAPGASIRIRVSLRVGMVDTDSVVIQSCLKYYIDGMEYKAMANELQVNVIDPDVSLSKKSNRNRATIGCMIGYECTVQNTSNQAVDATLQDAFPQGLSLVPGSVRLNGQNLEGSPLMDGLFLGTLSPGQQVSITYEASVDPFIPSAAPLRVPNEATVSYAFHLPDGRIVRQRTSPETAMVELLAPSLTATAHAAHYVLEPGDELLITVKLYNSGSLGASVVLIGWMQDPILFQAGTVIVNGKAVNPPQDVLLGSVDPGGSLTFRYTAKVPDPVDGQLEEINGYFLFRTLAEVDGCVYEREWVSETLSIAVNTEDE</sequence>
<feature type="domain" description="DUF11" evidence="1">
    <location>
        <begin position="296"/>
        <end position="402"/>
    </location>
</feature>
<keyword evidence="3" id="KW-1185">Reference proteome</keyword>
<evidence type="ECO:0000259" key="1">
    <source>
        <dbReference type="Pfam" id="PF01345"/>
    </source>
</evidence>
<dbReference type="RefSeq" id="WP_076171707.1">
    <property type="nucleotide sequence ID" value="NZ_MRTP01000004.1"/>
</dbReference>
<accession>A0A1R1EPX7</accession>
<evidence type="ECO:0000313" key="2">
    <source>
        <dbReference type="EMBL" id="OMF53847.1"/>
    </source>
</evidence>
<dbReference type="InterPro" id="IPR047589">
    <property type="entry name" value="DUF11_rpt"/>
</dbReference>
<dbReference type="STRING" id="297318.BK138_18740"/>
<dbReference type="PANTHER" id="PTHR34819:SF3">
    <property type="entry name" value="CELL SURFACE PROTEIN"/>
    <property type="match status" value="1"/>
</dbReference>
<organism evidence="2 3">
    <name type="scientific">Paenibacillus rhizosphaerae</name>
    <dbReference type="NCBI Taxonomy" id="297318"/>
    <lineage>
        <taxon>Bacteria</taxon>
        <taxon>Bacillati</taxon>
        <taxon>Bacillota</taxon>
        <taxon>Bacilli</taxon>
        <taxon>Bacillales</taxon>
        <taxon>Paenibacillaceae</taxon>
        <taxon>Paenibacillus</taxon>
    </lineage>
</organism>